<keyword evidence="6" id="KW-1185">Reference proteome</keyword>
<gene>
    <name evidence="5" type="ORF">ACFS6H_01015</name>
</gene>
<feature type="domain" description="ABC transporter" evidence="4">
    <location>
        <begin position="3"/>
        <end position="213"/>
    </location>
</feature>
<dbReference type="PANTHER" id="PTHR24220">
    <property type="entry name" value="IMPORT ATP-BINDING PROTEIN"/>
    <property type="match status" value="1"/>
</dbReference>
<dbReference type="GO" id="GO:0005524">
    <property type="term" value="F:ATP binding"/>
    <property type="evidence" value="ECO:0007669"/>
    <property type="project" value="UniProtKB-KW"/>
</dbReference>
<comment type="similarity">
    <text evidence="1">Belongs to the ABC transporter superfamily.</text>
</comment>
<name>A0ABW6A081_9BACT</name>
<reference evidence="6" key="1">
    <citation type="journal article" date="2019" name="Int. J. Syst. Evol. Microbiol.">
        <title>The Global Catalogue of Microorganisms (GCM) 10K type strain sequencing project: providing services to taxonomists for standard genome sequencing and annotation.</title>
        <authorList>
            <consortium name="The Broad Institute Genomics Platform"/>
            <consortium name="The Broad Institute Genome Sequencing Center for Infectious Disease"/>
            <person name="Wu L."/>
            <person name="Ma J."/>
        </authorList>
    </citation>
    <scope>NUCLEOTIDE SEQUENCE [LARGE SCALE GENOMIC DNA]</scope>
    <source>
        <strain evidence="6">KCTC 23299</strain>
    </source>
</reference>
<dbReference type="PROSITE" id="PS00211">
    <property type="entry name" value="ABC_TRANSPORTER_1"/>
    <property type="match status" value="1"/>
</dbReference>
<evidence type="ECO:0000313" key="5">
    <source>
        <dbReference type="EMBL" id="MFD2918266.1"/>
    </source>
</evidence>
<organism evidence="5 6">
    <name type="scientific">Terrimonas rubra</name>
    <dbReference type="NCBI Taxonomy" id="1035890"/>
    <lineage>
        <taxon>Bacteria</taxon>
        <taxon>Pseudomonadati</taxon>
        <taxon>Bacteroidota</taxon>
        <taxon>Chitinophagia</taxon>
        <taxon>Chitinophagales</taxon>
        <taxon>Chitinophagaceae</taxon>
        <taxon>Terrimonas</taxon>
    </lineage>
</organism>
<dbReference type="InterPro" id="IPR027417">
    <property type="entry name" value="P-loop_NTPase"/>
</dbReference>
<keyword evidence="3 5" id="KW-0067">ATP-binding</keyword>
<evidence type="ECO:0000256" key="3">
    <source>
        <dbReference type="ARBA" id="ARBA00022840"/>
    </source>
</evidence>
<dbReference type="Pfam" id="PF00005">
    <property type="entry name" value="ABC_tran"/>
    <property type="match status" value="1"/>
</dbReference>
<sequence length="213" mass="24562">MILSIKNLLPTYFEQQRTTTSEIWGKDIVFNKGELVKIVAPSGSGKTSLMHFLYGMRQQYKGDVLYDTQPLKKFTPEDFARVRTNQVSIVFQDMKLLPESTVLENLEVKRQLAPFHDGDKVLEMARRLGLGDKLSSRGKTCSYGEQQRVAIIRSLLQPFDYLLLDEPFSHLDNNNAQKAMELIIEEARQRNATVILADLEKIDFYPYTSIYYL</sequence>
<evidence type="ECO:0000256" key="2">
    <source>
        <dbReference type="ARBA" id="ARBA00022741"/>
    </source>
</evidence>
<dbReference type="InterPro" id="IPR017871">
    <property type="entry name" value="ABC_transporter-like_CS"/>
</dbReference>
<dbReference type="EMBL" id="JBHUOZ010000001">
    <property type="protein sequence ID" value="MFD2918266.1"/>
    <property type="molecule type" value="Genomic_DNA"/>
</dbReference>
<evidence type="ECO:0000256" key="1">
    <source>
        <dbReference type="ARBA" id="ARBA00005417"/>
    </source>
</evidence>
<comment type="caution">
    <text evidence="5">The sequence shown here is derived from an EMBL/GenBank/DDBJ whole genome shotgun (WGS) entry which is preliminary data.</text>
</comment>
<keyword evidence="2" id="KW-0547">Nucleotide-binding</keyword>
<evidence type="ECO:0000259" key="4">
    <source>
        <dbReference type="PROSITE" id="PS50893"/>
    </source>
</evidence>
<dbReference type="RefSeq" id="WP_386094084.1">
    <property type="nucleotide sequence ID" value="NZ_JBHUOZ010000001.1"/>
</dbReference>
<dbReference type="SUPFAM" id="SSF52540">
    <property type="entry name" value="P-loop containing nucleoside triphosphate hydrolases"/>
    <property type="match status" value="1"/>
</dbReference>
<dbReference type="Gene3D" id="3.40.50.300">
    <property type="entry name" value="P-loop containing nucleotide triphosphate hydrolases"/>
    <property type="match status" value="1"/>
</dbReference>
<proteinExistence type="inferred from homology"/>
<protein>
    <submittedName>
        <fullName evidence="5">ATP-binding cassette domain-containing protein</fullName>
    </submittedName>
</protein>
<dbReference type="InterPro" id="IPR015854">
    <property type="entry name" value="ABC_transpr_LolD-like"/>
</dbReference>
<evidence type="ECO:0000313" key="6">
    <source>
        <dbReference type="Proteomes" id="UP001597511"/>
    </source>
</evidence>
<dbReference type="PROSITE" id="PS50893">
    <property type="entry name" value="ABC_TRANSPORTER_2"/>
    <property type="match status" value="1"/>
</dbReference>
<dbReference type="Proteomes" id="UP001597511">
    <property type="component" value="Unassembled WGS sequence"/>
</dbReference>
<dbReference type="InterPro" id="IPR003439">
    <property type="entry name" value="ABC_transporter-like_ATP-bd"/>
</dbReference>
<accession>A0ABW6A081</accession>
<dbReference type="PANTHER" id="PTHR24220:SF689">
    <property type="entry name" value="LIPOPROTEIN-RELEASING SYSTEM ATP-BINDING PROTEIN LOLD"/>
    <property type="match status" value="1"/>
</dbReference>